<dbReference type="GO" id="GO:0001228">
    <property type="term" value="F:DNA-binding transcription activator activity, RNA polymerase II-specific"/>
    <property type="evidence" value="ECO:0007669"/>
    <property type="project" value="TreeGrafter"/>
</dbReference>
<dbReference type="InterPro" id="IPR009071">
    <property type="entry name" value="HMG_box_dom"/>
</dbReference>
<name>T1IN81_STRMM</name>
<reference evidence="7" key="1">
    <citation type="submission" date="2011-05" db="EMBL/GenBank/DDBJ databases">
        <authorList>
            <person name="Richards S.R."/>
            <person name="Qu J."/>
            <person name="Jiang H."/>
            <person name="Jhangiani S.N."/>
            <person name="Agravi P."/>
            <person name="Goodspeed R."/>
            <person name="Gross S."/>
            <person name="Mandapat C."/>
            <person name="Jackson L."/>
            <person name="Mathew T."/>
            <person name="Pu L."/>
            <person name="Thornton R."/>
            <person name="Saada N."/>
            <person name="Wilczek-Boney K.B."/>
            <person name="Lee S."/>
            <person name="Kovar C."/>
            <person name="Wu Y."/>
            <person name="Scherer S.E."/>
            <person name="Worley K.C."/>
            <person name="Muzny D.M."/>
            <person name="Gibbs R."/>
        </authorList>
    </citation>
    <scope>NUCLEOTIDE SEQUENCE</scope>
    <source>
        <strain evidence="7">Brora</strain>
    </source>
</reference>
<evidence type="ECO:0000259" key="5">
    <source>
        <dbReference type="PROSITE" id="PS50118"/>
    </source>
</evidence>
<evidence type="ECO:0000256" key="4">
    <source>
        <dbReference type="PROSITE-ProRule" id="PRU00267"/>
    </source>
</evidence>
<dbReference type="Pfam" id="PF00505">
    <property type="entry name" value="HMG_box"/>
    <property type="match status" value="1"/>
</dbReference>
<protein>
    <recommendedName>
        <fullName evidence="5">HMG box domain-containing protein</fullName>
    </recommendedName>
</protein>
<dbReference type="GO" id="GO:0030182">
    <property type="term" value="P:neuron differentiation"/>
    <property type="evidence" value="ECO:0007669"/>
    <property type="project" value="TreeGrafter"/>
</dbReference>
<dbReference type="PRINTS" id="PR00886">
    <property type="entry name" value="HIGHMOBLTY12"/>
</dbReference>
<dbReference type="GO" id="GO:0000978">
    <property type="term" value="F:RNA polymerase II cis-regulatory region sequence-specific DNA binding"/>
    <property type="evidence" value="ECO:0007669"/>
    <property type="project" value="TreeGrafter"/>
</dbReference>
<dbReference type="GO" id="GO:0007420">
    <property type="term" value="P:brain development"/>
    <property type="evidence" value="ECO:0007669"/>
    <property type="project" value="TreeGrafter"/>
</dbReference>
<evidence type="ECO:0000256" key="2">
    <source>
        <dbReference type="ARBA" id="ARBA00023125"/>
    </source>
</evidence>
<keyword evidence="2 4" id="KW-0238">DNA-binding</keyword>
<dbReference type="SUPFAM" id="SSF47095">
    <property type="entry name" value="HMG-box"/>
    <property type="match status" value="1"/>
</dbReference>
<dbReference type="EMBL" id="JH431152">
    <property type="status" value="NOT_ANNOTATED_CDS"/>
    <property type="molecule type" value="Genomic_DNA"/>
</dbReference>
<dbReference type="GO" id="GO:0005634">
    <property type="term" value="C:nucleus"/>
    <property type="evidence" value="ECO:0007669"/>
    <property type="project" value="UniProtKB-SubCell"/>
</dbReference>
<dbReference type="Proteomes" id="UP000014500">
    <property type="component" value="Unassembled WGS sequence"/>
</dbReference>
<dbReference type="eggNOG" id="KOG0527">
    <property type="taxonomic scope" value="Eukaryota"/>
</dbReference>
<proteinExistence type="predicted"/>
<dbReference type="InterPro" id="IPR050140">
    <property type="entry name" value="SRY-related_HMG-box_TF-like"/>
</dbReference>
<organism evidence="6 7">
    <name type="scientific">Strigamia maritima</name>
    <name type="common">European centipede</name>
    <name type="synonym">Geophilus maritimus</name>
    <dbReference type="NCBI Taxonomy" id="126957"/>
    <lineage>
        <taxon>Eukaryota</taxon>
        <taxon>Metazoa</taxon>
        <taxon>Ecdysozoa</taxon>
        <taxon>Arthropoda</taxon>
        <taxon>Myriapoda</taxon>
        <taxon>Chilopoda</taxon>
        <taxon>Pleurostigmophora</taxon>
        <taxon>Geophilomorpha</taxon>
        <taxon>Linotaeniidae</taxon>
        <taxon>Strigamia</taxon>
    </lineage>
</organism>
<evidence type="ECO:0000313" key="6">
    <source>
        <dbReference type="EnsemblMetazoa" id="SMAR002458-PA"/>
    </source>
</evidence>
<dbReference type="SMART" id="SM00398">
    <property type="entry name" value="HMG"/>
    <property type="match status" value="1"/>
</dbReference>
<feature type="domain" description="HMG box" evidence="5">
    <location>
        <begin position="8"/>
        <end position="76"/>
    </location>
</feature>
<comment type="subcellular location">
    <subcellularLocation>
        <location evidence="1">Nucleus</location>
    </subcellularLocation>
</comment>
<dbReference type="GO" id="GO:0000122">
    <property type="term" value="P:negative regulation of transcription by RNA polymerase II"/>
    <property type="evidence" value="ECO:0007669"/>
    <property type="project" value="TreeGrafter"/>
</dbReference>
<dbReference type="HOGENOM" id="CLU_021123_3_0_1"/>
<dbReference type="PANTHER" id="PTHR10270:SF327">
    <property type="entry name" value="PROTEIN CBG16280"/>
    <property type="match status" value="1"/>
</dbReference>
<evidence type="ECO:0000256" key="3">
    <source>
        <dbReference type="ARBA" id="ARBA00023242"/>
    </source>
</evidence>
<dbReference type="InterPro" id="IPR036910">
    <property type="entry name" value="HMG_box_dom_sf"/>
</dbReference>
<sequence length="249" mass="27882">MTKPAEHVKRPMNAFMVWSRLQRKKIAQENPKMHNSEISKRLGSEWKLLTESDKRPFIDEAKRLRAQHMRDHPDYKYRPRRKPKTLQKHHNSSSYAFPLSYIPAGVFNSFASFHHHPHAPAPHPCLPFHHPLPSSVPTHIPSSPSPPTRTPYEVDSLKTPAHISRSPPLSASAVVTSGYYDAISKYMTPSSVTSNDFTNTCPSGSASPGYGFVPAKPTPITATAAAYCGCAPTYLPTEIRRPLSLYLQF</sequence>
<feature type="DNA-binding region" description="HMG box" evidence="4">
    <location>
        <begin position="8"/>
        <end position="76"/>
    </location>
</feature>
<dbReference type="EnsemblMetazoa" id="SMAR002458-RA">
    <property type="protein sequence ID" value="SMAR002458-PA"/>
    <property type="gene ID" value="SMAR002458"/>
</dbReference>
<dbReference type="PANTHER" id="PTHR10270">
    <property type="entry name" value="SOX TRANSCRIPTION FACTOR"/>
    <property type="match status" value="1"/>
</dbReference>
<dbReference type="STRING" id="126957.T1IN81"/>
<reference evidence="6" key="2">
    <citation type="submission" date="2015-02" db="UniProtKB">
        <authorList>
            <consortium name="EnsemblMetazoa"/>
        </authorList>
    </citation>
    <scope>IDENTIFICATION</scope>
</reference>
<dbReference type="Gene3D" id="1.10.30.10">
    <property type="entry name" value="High mobility group box domain"/>
    <property type="match status" value="1"/>
</dbReference>
<keyword evidence="7" id="KW-1185">Reference proteome</keyword>
<accession>T1IN81</accession>
<dbReference type="FunFam" id="1.10.30.10:FF:000002">
    <property type="entry name" value="transcription factor Sox-2"/>
    <property type="match status" value="1"/>
</dbReference>
<evidence type="ECO:0000313" key="7">
    <source>
        <dbReference type="Proteomes" id="UP000014500"/>
    </source>
</evidence>
<keyword evidence="3 4" id="KW-0539">Nucleus</keyword>
<dbReference type="AlphaFoldDB" id="T1IN81"/>
<dbReference type="CDD" id="cd22028">
    <property type="entry name" value="HMG-box_SoxA_SoxB_SoxG"/>
    <property type="match status" value="1"/>
</dbReference>
<evidence type="ECO:0000256" key="1">
    <source>
        <dbReference type="ARBA" id="ARBA00004123"/>
    </source>
</evidence>
<dbReference type="PROSITE" id="PS50118">
    <property type="entry name" value="HMG_BOX_2"/>
    <property type="match status" value="1"/>
</dbReference>